<gene>
    <name evidence="6" type="primary">Dmoj\GI17476</name>
    <name evidence="6" type="ORF">Dmoj_GI17476</name>
</gene>
<keyword evidence="3 6" id="KW-0012">Acyltransferase</keyword>
<dbReference type="InterPro" id="IPR000542">
    <property type="entry name" value="Carn_acyl_trans"/>
</dbReference>
<dbReference type="Pfam" id="PF00755">
    <property type="entry name" value="Carn_acyltransf"/>
    <property type="match status" value="1"/>
</dbReference>
<dbReference type="Gene3D" id="3.30.559.10">
    <property type="entry name" value="Chloramphenicol acetyltransferase-like domain"/>
    <property type="match status" value="1"/>
</dbReference>
<dbReference type="KEGG" id="dmo:Dmoj_GI17476"/>
<keyword evidence="7" id="KW-1185">Reference proteome</keyword>
<evidence type="ECO:0000259" key="5">
    <source>
        <dbReference type="Pfam" id="PF00755"/>
    </source>
</evidence>
<evidence type="ECO:0000313" key="6">
    <source>
        <dbReference type="EMBL" id="KRG03058.1"/>
    </source>
</evidence>
<dbReference type="GO" id="GO:0019254">
    <property type="term" value="P:carnitine metabolic process, CoA-linked"/>
    <property type="evidence" value="ECO:0007669"/>
    <property type="project" value="TreeGrafter"/>
</dbReference>
<dbReference type="Proteomes" id="UP000009192">
    <property type="component" value="Unassembled WGS sequence"/>
</dbReference>
<evidence type="ECO:0000256" key="4">
    <source>
        <dbReference type="PIRSR" id="PIRSR600542-1"/>
    </source>
</evidence>
<protein>
    <submittedName>
        <fullName evidence="6">Uncharacterized protein, isoform B</fullName>
        <ecNumber evidence="6">2.3.-.-</ecNumber>
    </submittedName>
</protein>
<dbReference type="EMBL" id="CH933807">
    <property type="protein sequence ID" value="KRG03058.1"/>
    <property type="molecule type" value="Genomic_DNA"/>
</dbReference>
<organism evidence="6 7">
    <name type="scientific">Drosophila mojavensis</name>
    <name type="common">Fruit fly</name>
    <dbReference type="NCBI Taxonomy" id="7230"/>
    <lineage>
        <taxon>Eukaryota</taxon>
        <taxon>Metazoa</taxon>
        <taxon>Ecdysozoa</taxon>
        <taxon>Arthropoda</taxon>
        <taxon>Hexapoda</taxon>
        <taxon>Insecta</taxon>
        <taxon>Pterygota</taxon>
        <taxon>Neoptera</taxon>
        <taxon>Endopterygota</taxon>
        <taxon>Diptera</taxon>
        <taxon>Brachycera</taxon>
        <taxon>Muscomorpha</taxon>
        <taxon>Ephydroidea</taxon>
        <taxon>Drosophilidae</taxon>
        <taxon>Drosophila</taxon>
    </lineage>
</organism>
<dbReference type="InParanoid" id="A0A0Q9XEA7"/>
<comment type="similarity">
    <text evidence="1">Belongs to the carnitine/choline acetyltransferase family.</text>
</comment>
<feature type="domain" description="Choline/carnitine acyltransferase" evidence="5">
    <location>
        <begin position="166"/>
        <end position="730"/>
    </location>
</feature>
<proteinExistence type="inferred from homology"/>
<dbReference type="InterPro" id="IPR039551">
    <property type="entry name" value="Cho/carn_acyl_trans"/>
</dbReference>
<name>A0A0Q9XEA7_DROMO</name>
<dbReference type="GO" id="GO:0005777">
    <property type="term" value="C:peroxisome"/>
    <property type="evidence" value="ECO:0007669"/>
    <property type="project" value="TreeGrafter"/>
</dbReference>
<dbReference type="FunFam" id="3.30.559.70:FF:000010">
    <property type="entry name" value="Carnitine O-Acetyl-Transferase, isoform B"/>
    <property type="match status" value="1"/>
</dbReference>
<dbReference type="SUPFAM" id="SSF52777">
    <property type="entry name" value="CoA-dependent acyltransferases"/>
    <property type="match status" value="2"/>
</dbReference>
<dbReference type="InterPro" id="IPR023213">
    <property type="entry name" value="CAT-like_dom_sf"/>
</dbReference>
<dbReference type="PANTHER" id="PTHR22589:SF103">
    <property type="entry name" value="CARNITINE O-ACETYL-TRANSFERASE, ISOFORM A-RELATED"/>
    <property type="match status" value="1"/>
</dbReference>
<dbReference type="GO" id="GO:0004092">
    <property type="term" value="F:carnitine O-acetyltransferase activity"/>
    <property type="evidence" value="ECO:0007669"/>
    <property type="project" value="TreeGrafter"/>
</dbReference>
<dbReference type="AlphaFoldDB" id="A0A0Q9XEA7"/>
<evidence type="ECO:0000256" key="3">
    <source>
        <dbReference type="ARBA" id="ARBA00023315"/>
    </source>
</evidence>
<dbReference type="Gene3D" id="3.30.559.70">
    <property type="entry name" value="Choline/Carnitine o-acyltransferase, domain 2"/>
    <property type="match status" value="1"/>
</dbReference>
<dbReference type="FunCoup" id="A0A0Q9XEA7">
    <property type="interactions" value="81"/>
</dbReference>
<feature type="active site" description="Proton acceptor" evidence="4">
    <location>
        <position position="462"/>
    </location>
</feature>
<sequence length="759" mass="86963">MRALITTEPFWSTTCNRQSRYSRTSTRSKSTSEKPLVAKLVEYVMSWGKPEQTPPKQIQLKSDQQEKVEEEKCPKIKQISANSVNPVQQTYHSSNRSDVSQSMYYSNSAPEMRVGFTPEARAQPMPALSDTREHLGKAIPVDDHQINQLLMHRRESQVPKDLLKYPVQPLQETLTRYLESLQPLVSDRVMDKEEDLAVDFLRNQGYELQSLLQQAGESTVNWLTDRWTDVSYLRYRAPLTIFSSSCIAFPKQNFRNSLAYLDFTAKAIHAMCQFHWIVENNQLPVRKMEGFDLDNSQFHNVFGTVRIPQRSCDYLQQCKSNFIVVIHRNNFYKLPVFDAVDKRIFNVLHIRKQLMKVIKSGRLLGPAIGLLTHDKRDHWAEGHEMLCRKDVNAETIQCIEQSLFTVSLDDAIPIPAGEERTLLAAQLMHGGGPHLNSANRWMDKALQLIVNPCGLAGLCCEHSPAEPQPAASIMDYILKNVHHPNYGHNAKESHKNEPLEWLYFDEVDECVTFWLSTANRTVNELSSRLQLHAQRFDCYGKSMLNAQQLEPDSFVQMALQLAFYRLHRELPAQLETAHLRIFKFGRSEIIRSTSNESFKFVRAMVSEETSIQNRLFALKAAVDYHRQQAMMALKGRGIDRHFFGLEQMAHEHGKALPKFFQSEGYLKSKDFRILSSQLSTPHDSFMVYGPLNSDGYGCCYNLRENDITFTITAWNHNPQISARSYGMAIESALADMGHLILDSGNSTSVLESDSDRTQR</sequence>
<accession>A0A0Q9XEA7</accession>
<keyword evidence="2 6" id="KW-0808">Transferase</keyword>
<evidence type="ECO:0000313" key="7">
    <source>
        <dbReference type="Proteomes" id="UP000009192"/>
    </source>
</evidence>
<dbReference type="EC" id="2.3.-.-" evidence="6"/>
<evidence type="ECO:0000256" key="2">
    <source>
        <dbReference type="ARBA" id="ARBA00022679"/>
    </source>
</evidence>
<dbReference type="PANTHER" id="PTHR22589">
    <property type="entry name" value="CARNITINE O-ACYLTRANSFERASE"/>
    <property type="match status" value="1"/>
</dbReference>
<dbReference type="SMR" id="A0A0Q9XEA7"/>
<dbReference type="InterPro" id="IPR042231">
    <property type="entry name" value="Cho/carn_acyl_trans_2"/>
</dbReference>
<dbReference type="OrthoDB" id="240216at2759"/>
<evidence type="ECO:0000256" key="1">
    <source>
        <dbReference type="ARBA" id="ARBA00005232"/>
    </source>
</evidence>
<reference evidence="6 7" key="1">
    <citation type="journal article" date="2007" name="Nature">
        <title>Evolution of genes and genomes on the Drosophila phylogeny.</title>
        <authorList>
            <consortium name="Drosophila 12 Genomes Consortium"/>
            <person name="Clark A.G."/>
            <person name="Eisen M.B."/>
            <person name="Smith D.R."/>
            <person name="Bergman C.M."/>
            <person name="Oliver B."/>
            <person name="Markow T.A."/>
            <person name="Kaufman T.C."/>
            <person name="Kellis M."/>
            <person name="Gelbart W."/>
            <person name="Iyer V.N."/>
            <person name="Pollard D.A."/>
            <person name="Sackton T.B."/>
            <person name="Larracuente A.M."/>
            <person name="Singh N.D."/>
            <person name="Abad J.P."/>
            <person name="Abt D.N."/>
            <person name="Adryan B."/>
            <person name="Aguade M."/>
            <person name="Akashi H."/>
            <person name="Anderson W.W."/>
            <person name="Aquadro C.F."/>
            <person name="Ardell D.H."/>
            <person name="Arguello R."/>
            <person name="Artieri C.G."/>
            <person name="Barbash D.A."/>
            <person name="Barker D."/>
            <person name="Barsanti P."/>
            <person name="Batterham P."/>
            <person name="Batzoglou S."/>
            <person name="Begun D."/>
            <person name="Bhutkar A."/>
            <person name="Blanco E."/>
            <person name="Bosak S.A."/>
            <person name="Bradley R.K."/>
            <person name="Brand A.D."/>
            <person name="Brent M.R."/>
            <person name="Brooks A.N."/>
            <person name="Brown R.H."/>
            <person name="Butlin R.K."/>
            <person name="Caggese C."/>
            <person name="Calvi B.R."/>
            <person name="Bernardo de Carvalho A."/>
            <person name="Caspi A."/>
            <person name="Castrezana S."/>
            <person name="Celniker S.E."/>
            <person name="Chang J.L."/>
            <person name="Chapple C."/>
            <person name="Chatterji S."/>
            <person name="Chinwalla A."/>
            <person name="Civetta A."/>
            <person name="Clifton S.W."/>
            <person name="Comeron J.M."/>
            <person name="Costello J.C."/>
            <person name="Coyne J.A."/>
            <person name="Daub J."/>
            <person name="David R.G."/>
            <person name="Delcher A.L."/>
            <person name="Delehaunty K."/>
            <person name="Do C.B."/>
            <person name="Ebling H."/>
            <person name="Edwards K."/>
            <person name="Eickbush T."/>
            <person name="Evans J.D."/>
            <person name="Filipski A."/>
            <person name="Findeiss S."/>
            <person name="Freyhult E."/>
            <person name="Fulton L."/>
            <person name="Fulton R."/>
            <person name="Garcia A.C."/>
            <person name="Gardiner A."/>
            <person name="Garfield D.A."/>
            <person name="Garvin B.E."/>
            <person name="Gibson G."/>
            <person name="Gilbert D."/>
            <person name="Gnerre S."/>
            <person name="Godfrey J."/>
            <person name="Good R."/>
            <person name="Gotea V."/>
            <person name="Gravely B."/>
            <person name="Greenberg A.J."/>
            <person name="Griffiths-Jones S."/>
            <person name="Gross S."/>
            <person name="Guigo R."/>
            <person name="Gustafson E.A."/>
            <person name="Haerty W."/>
            <person name="Hahn M.W."/>
            <person name="Halligan D.L."/>
            <person name="Halpern A.L."/>
            <person name="Halter G.M."/>
            <person name="Han M.V."/>
            <person name="Heger A."/>
            <person name="Hillier L."/>
            <person name="Hinrichs A.S."/>
            <person name="Holmes I."/>
            <person name="Hoskins R.A."/>
            <person name="Hubisz M.J."/>
            <person name="Hultmark D."/>
            <person name="Huntley M.A."/>
            <person name="Jaffe D.B."/>
            <person name="Jagadeeshan S."/>
            <person name="Jeck W.R."/>
            <person name="Johnson J."/>
            <person name="Jones C.D."/>
            <person name="Jordan W.C."/>
            <person name="Karpen G.H."/>
            <person name="Kataoka E."/>
            <person name="Keightley P.D."/>
            <person name="Kheradpour P."/>
            <person name="Kirkness E.F."/>
            <person name="Koerich L.B."/>
            <person name="Kristiansen K."/>
            <person name="Kudrna D."/>
            <person name="Kulathinal R.J."/>
            <person name="Kumar S."/>
            <person name="Kwok R."/>
            <person name="Lander E."/>
            <person name="Langley C.H."/>
            <person name="Lapoint R."/>
            <person name="Lazzaro B.P."/>
            <person name="Lee S.J."/>
            <person name="Levesque L."/>
            <person name="Li R."/>
            <person name="Lin C.F."/>
            <person name="Lin M.F."/>
            <person name="Lindblad-Toh K."/>
            <person name="Llopart A."/>
            <person name="Long M."/>
            <person name="Low L."/>
            <person name="Lozovsky E."/>
            <person name="Lu J."/>
            <person name="Luo M."/>
            <person name="Machado C.A."/>
            <person name="Makalowski W."/>
            <person name="Marzo M."/>
            <person name="Matsuda M."/>
            <person name="Matzkin L."/>
            <person name="McAllister B."/>
            <person name="McBride C.S."/>
            <person name="McKernan B."/>
            <person name="McKernan K."/>
            <person name="Mendez-Lago M."/>
            <person name="Minx P."/>
            <person name="Mollenhauer M.U."/>
            <person name="Montooth K."/>
            <person name="Mount S.M."/>
            <person name="Mu X."/>
            <person name="Myers E."/>
            <person name="Negre B."/>
            <person name="Newfeld S."/>
            <person name="Nielsen R."/>
            <person name="Noor M.A."/>
            <person name="O'Grady P."/>
            <person name="Pachter L."/>
            <person name="Papaceit M."/>
            <person name="Parisi M.J."/>
            <person name="Parisi M."/>
            <person name="Parts L."/>
            <person name="Pedersen J.S."/>
            <person name="Pesole G."/>
            <person name="Phillippy A.M."/>
            <person name="Ponting C.P."/>
            <person name="Pop M."/>
            <person name="Porcelli D."/>
            <person name="Powell J.R."/>
            <person name="Prohaska S."/>
            <person name="Pruitt K."/>
            <person name="Puig M."/>
            <person name="Quesneville H."/>
            <person name="Ram K.R."/>
            <person name="Rand D."/>
            <person name="Rasmussen M.D."/>
            <person name="Reed L.K."/>
            <person name="Reenan R."/>
            <person name="Reily A."/>
            <person name="Remington K.A."/>
            <person name="Rieger T.T."/>
            <person name="Ritchie M.G."/>
            <person name="Robin C."/>
            <person name="Rogers Y.H."/>
            <person name="Rohde C."/>
            <person name="Rozas J."/>
            <person name="Rubenfield M.J."/>
            <person name="Ruiz A."/>
            <person name="Russo S."/>
            <person name="Salzberg S.L."/>
            <person name="Sanchez-Gracia A."/>
            <person name="Saranga D.J."/>
            <person name="Sato H."/>
            <person name="Schaeffer S.W."/>
            <person name="Schatz M.C."/>
            <person name="Schlenke T."/>
            <person name="Schwartz R."/>
            <person name="Segarra C."/>
            <person name="Singh R.S."/>
            <person name="Sirot L."/>
            <person name="Sirota M."/>
            <person name="Sisneros N.B."/>
            <person name="Smith C.D."/>
            <person name="Smith T.F."/>
            <person name="Spieth J."/>
            <person name="Stage D.E."/>
            <person name="Stark A."/>
            <person name="Stephan W."/>
            <person name="Strausberg R.L."/>
            <person name="Strempel S."/>
            <person name="Sturgill D."/>
            <person name="Sutton G."/>
            <person name="Sutton G.G."/>
            <person name="Tao W."/>
            <person name="Teichmann S."/>
            <person name="Tobari Y.N."/>
            <person name="Tomimura Y."/>
            <person name="Tsolas J.M."/>
            <person name="Valente V.L."/>
            <person name="Venter E."/>
            <person name="Venter J.C."/>
            <person name="Vicario S."/>
            <person name="Vieira F.G."/>
            <person name="Vilella A.J."/>
            <person name="Villasante A."/>
            <person name="Walenz B."/>
            <person name="Wang J."/>
            <person name="Wasserman M."/>
            <person name="Watts T."/>
            <person name="Wilson D."/>
            <person name="Wilson R.K."/>
            <person name="Wing R.A."/>
            <person name="Wolfner M.F."/>
            <person name="Wong A."/>
            <person name="Wong G.K."/>
            <person name="Wu C.I."/>
            <person name="Wu G."/>
            <person name="Yamamoto D."/>
            <person name="Yang H.P."/>
            <person name="Yang S.P."/>
            <person name="Yorke J.A."/>
            <person name="Yoshida K."/>
            <person name="Zdobnov E."/>
            <person name="Zhang P."/>
            <person name="Zhang Y."/>
            <person name="Zimin A.V."/>
            <person name="Baldwin J."/>
            <person name="Abdouelleil A."/>
            <person name="Abdulkadir J."/>
            <person name="Abebe A."/>
            <person name="Abera B."/>
            <person name="Abreu J."/>
            <person name="Acer S.C."/>
            <person name="Aftuck L."/>
            <person name="Alexander A."/>
            <person name="An P."/>
            <person name="Anderson E."/>
            <person name="Anderson S."/>
            <person name="Arachi H."/>
            <person name="Azer M."/>
            <person name="Bachantsang P."/>
            <person name="Barry A."/>
            <person name="Bayul T."/>
            <person name="Berlin A."/>
            <person name="Bessette D."/>
            <person name="Bloom T."/>
            <person name="Blye J."/>
            <person name="Boguslavskiy L."/>
            <person name="Bonnet C."/>
            <person name="Boukhgalter B."/>
            <person name="Bourzgui I."/>
            <person name="Brown A."/>
            <person name="Cahill P."/>
            <person name="Channer S."/>
            <person name="Cheshatsang Y."/>
            <person name="Chuda L."/>
            <person name="Citroen M."/>
            <person name="Collymore A."/>
            <person name="Cooke P."/>
            <person name="Costello M."/>
            <person name="D'Aco K."/>
            <person name="Daza R."/>
            <person name="De Haan G."/>
            <person name="DeGray S."/>
            <person name="DeMaso C."/>
            <person name="Dhargay N."/>
            <person name="Dooley K."/>
            <person name="Dooley E."/>
            <person name="Doricent M."/>
            <person name="Dorje P."/>
            <person name="Dorjee K."/>
            <person name="Dupes A."/>
            <person name="Elong R."/>
            <person name="Falk J."/>
            <person name="Farina A."/>
            <person name="Faro S."/>
            <person name="Ferguson D."/>
            <person name="Fisher S."/>
            <person name="Foley C.D."/>
            <person name="Franke A."/>
            <person name="Friedrich D."/>
            <person name="Gadbois L."/>
            <person name="Gearin G."/>
            <person name="Gearin C.R."/>
            <person name="Giannoukos G."/>
            <person name="Goode T."/>
            <person name="Graham J."/>
            <person name="Grandbois E."/>
            <person name="Grewal S."/>
            <person name="Gyaltsen K."/>
            <person name="Hafez N."/>
            <person name="Hagos B."/>
            <person name="Hall J."/>
            <person name="Henson C."/>
            <person name="Hollinger A."/>
            <person name="Honan T."/>
            <person name="Huard M.D."/>
            <person name="Hughes L."/>
            <person name="Hurhula B."/>
            <person name="Husby M.E."/>
            <person name="Kamat A."/>
            <person name="Kanga B."/>
            <person name="Kashin S."/>
            <person name="Khazanovich D."/>
            <person name="Kisner P."/>
            <person name="Lance K."/>
            <person name="Lara M."/>
            <person name="Lee W."/>
            <person name="Lennon N."/>
            <person name="Letendre F."/>
            <person name="LeVine R."/>
            <person name="Lipovsky A."/>
            <person name="Liu X."/>
            <person name="Liu J."/>
            <person name="Liu S."/>
            <person name="Lokyitsang T."/>
            <person name="Lokyitsang Y."/>
            <person name="Lubonja R."/>
            <person name="Lui A."/>
            <person name="MacDonald P."/>
            <person name="Magnisalis V."/>
            <person name="Maru K."/>
            <person name="Matthews C."/>
            <person name="McCusker W."/>
            <person name="McDonough S."/>
            <person name="Mehta T."/>
            <person name="Meldrim J."/>
            <person name="Meneus L."/>
            <person name="Mihai O."/>
            <person name="Mihalev A."/>
            <person name="Mihova T."/>
            <person name="Mittelman R."/>
            <person name="Mlenga V."/>
            <person name="Montmayeur A."/>
            <person name="Mulrain L."/>
            <person name="Navidi A."/>
            <person name="Naylor J."/>
            <person name="Negash T."/>
            <person name="Nguyen T."/>
            <person name="Nguyen N."/>
            <person name="Nicol R."/>
            <person name="Norbu C."/>
            <person name="Norbu N."/>
            <person name="Novod N."/>
            <person name="O'Neill B."/>
            <person name="Osman S."/>
            <person name="Markiewicz E."/>
            <person name="Oyono O.L."/>
            <person name="Patti C."/>
            <person name="Phunkhang P."/>
            <person name="Pierre F."/>
            <person name="Priest M."/>
            <person name="Raghuraman S."/>
            <person name="Rege F."/>
            <person name="Reyes R."/>
            <person name="Rise C."/>
            <person name="Rogov P."/>
            <person name="Ross K."/>
            <person name="Ryan E."/>
            <person name="Settipalli S."/>
            <person name="Shea T."/>
            <person name="Sherpa N."/>
            <person name="Shi L."/>
            <person name="Shih D."/>
            <person name="Sparrow T."/>
            <person name="Spaulding J."/>
            <person name="Stalker J."/>
            <person name="Stange-Thomann N."/>
            <person name="Stavropoulos S."/>
            <person name="Stone C."/>
            <person name="Strader C."/>
            <person name="Tesfaye S."/>
            <person name="Thomson T."/>
            <person name="Thoulutsang Y."/>
            <person name="Thoulutsang D."/>
            <person name="Topham K."/>
            <person name="Topping I."/>
            <person name="Tsamla T."/>
            <person name="Vassiliev H."/>
            <person name="Vo A."/>
            <person name="Wangchuk T."/>
            <person name="Wangdi T."/>
            <person name="Weiand M."/>
            <person name="Wilkinson J."/>
            <person name="Wilson A."/>
            <person name="Yadav S."/>
            <person name="Young G."/>
            <person name="Yu Q."/>
            <person name="Zembek L."/>
            <person name="Zhong D."/>
            <person name="Zimmer A."/>
            <person name="Zwirko Z."/>
            <person name="Jaffe D.B."/>
            <person name="Alvarez P."/>
            <person name="Brockman W."/>
            <person name="Butler J."/>
            <person name="Chin C."/>
            <person name="Gnerre S."/>
            <person name="Grabherr M."/>
            <person name="Kleber M."/>
            <person name="Mauceli E."/>
            <person name="MacCallum I."/>
        </authorList>
    </citation>
    <scope>NUCLEOTIDE SEQUENCE [LARGE SCALE GENOMIC DNA]</scope>
    <source>
        <strain evidence="7">Tucson 15081-1352.22</strain>
    </source>
</reference>